<protein>
    <submittedName>
        <fullName evidence="1">Nitroreductase family deazaflavin-dependent oxidoreductase</fullName>
    </submittedName>
</protein>
<sequence length="125" mass="13634">MVLPKRLARFNRVATNRVLGKLTPHVAGFGTIVHQGRRSGRTYHTPVNVFEEPGGYVVALTYGAGADWVRNVLAEGGCELVTRGRTVKLTAPRVTHGESPKAVSAAARPVLRLIGVRNYLHLRRA</sequence>
<gene>
    <name evidence="1" type="ORF">ACFSXZ_40005</name>
</gene>
<reference evidence="2" key="1">
    <citation type="journal article" date="2019" name="Int. J. Syst. Evol. Microbiol.">
        <title>The Global Catalogue of Microorganisms (GCM) 10K type strain sequencing project: providing services to taxonomists for standard genome sequencing and annotation.</title>
        <authorList>
            <consortium name="The Broad Institute Genomics Platform"/>
            <consortium name="The Broad Institute Genome Sequencing Center for Infectious Disease"/>
            <person name="Wu L."/>
            <person name="Ma J."/>
        </authorList>
    </citation>
    <scope>NUCLEOTIDE SEQUENCE [LARGE SCALE GENOMIC DNA]</scope>
    <source>
        <strain evidence="2">CGMCC 4.7645</strain>
    </source>
</reference>
<keyword evidence="2" id="KW-1185">Reference proteome</keyword>
<dbReference type="Pfam" id="PF04075">
    <property type="entry name" value="F420H2_quin_red"/>
    <property type="match status" value="1"/>
</dbReference>
<evidence type="ECO:0000313" key="1">
    <source>
        <dbReference type="EMBL" id="MFD2422527.1"/>
    </source>
</evidence>
<dbReference type="InterPro" id="IPR004378">
    <property type="entry name" value="F420H2_quin_Rdtase"/>
</dbReference>
<dbReference type="Gene3D" id="2.30.110.10">
    <property type="entry name" value="Electron Transport, Fmn-binding Protein, Chain A"/>
    <property type="match status" value="1"/>
</dbReference>
<name>A0ABW5G8U8_9PSEU</name>
<accession>A0ABW5G8U8</accession>
<proteinExistence type="predicted"/>
<organism evidence="1 2">
    <name type="scientific">Amycolatopsis pigmentata</name>
    <dbReference type="NCBI Taxonomy" id="450801"/>
    <lineage>
        <taxon>Bacteria</taxon>
        <taxon>Bacillati</taxon>
        <taxon>Actinomycetota</taxon>
        <taxon>Actinomycetes</taxon>
        <taxon>Pseudonocardiales</taxon>
        <taxon>Pseudonocardiaceae</taxon>
        <taxon>Amycolatopsis</taxon>
    </lineage>
</organism>
<dbReference type="Proteomes" id="UP001597417">
    <property type="component" value="Unassembled WGS sequence"/>
</dbReference>
<dbReference type="EMBL" id="JBHUKR010000029">
    <property type="protein sequence ID" value="MFD2422527.1"/>
    <property type="molecule type" value="Genomic_DNA"/>
</dbReference>
<dbReference type="NCBIfam" id="TIGR00026">
    <property type="entry name" value="hi_GC_TIGR00026"/>
    <property type="match status" value="1"/>
</dbReference>
<dbReference type="InterPro" id="IPR012349">
    <property type="entry name" value="Split_barrel_FMN-bd"/>
</dbReference>
<evidence type="ECO:0000313" key="2">
    <source>
        <dbReference type="Proteomes" id="UP001597417"/>
    </source>
</evidence>
<comment type="caution">
    <text evidence="1">The sequence shown here is derived from an EMBL/GenBank/DDBJ whole genome shotgun (WGS) entry which is preliminary data.</text>
</comment>
<dbReference type="RefSeq" id="WP_378271646.1">
    <property type="nucleotide sequence ID" value="NZ_JBHUKR010000029.1"/>
</dbReference>